<evidence type="ECO:0000256" key="1">
    <source>
        <dbReference type="ARBA" id="ARBA00022723"/>
    </source>
</evidence>
<dbReference type="SMART" id="SM00066">
    <property type="entry name" value="GAL4"/>
    <property type="match status" value="1"/>
</dbReference>
<dbReference type="InterPro" id="IPR052360">
    <property type="entry name" value="Transcr_Regulatory_Proteins"/>
</dbReference>
<accession>A0A3M9Y0U9</accession>
<dbReference type="PANTHER" id="PTHR36206:SF4">
    <property type="entry name" value="HYPOTHETICAL CONSERVED PROTEIN (EUROFUNG)-RELATED"/>
    <property type="match status" value="1"/>
</dbReference>
<organism evidence="8 9">
    <name type="scientific">Verticillium nonalfalfae</name>
    <dbReference type="NCBI Taxonomy" id="1051616"/>
    <lineage>
        <taxon>Eukaryota</taxon>
        <taxon>Fungi</taxon>
        <taxon>Dikarya</taxon>
        <taxon>Ascomycota</taxon>
        <taxon>Pezizomycotina</taxon>
        <taxon>Sordariomycetes</taxon>
        <taxon>Hypocreomycetidae</taxon>
        <taxon>Glomerellales</taxon>
        <taxon>Plectosphaerellaceae</taxon>
        <taxon>Verticillium</taxon>
    </lineage>
</organism>
<comment type="caution">
    <text evidence="8">The sequence shown here is derived from an EMBL/GenBank/DDBJ whole genome shotgun (WGS) entry which is preliminary data.</text>
</comment>
<sequence length="550" mass="59361">MSRTTRKSTPRVRTGCQTCRIRRVKCDEAKPSCLKCTQTGRKCDGYAARTPGSVLLSPQTSDDEVAGRRSPLGLAAITAYSIPFRMPGSQRDRQLLHYFCVQGANEFAGFVPNEFWSRTALYASQNETIVRQSLIALSALHLDLSNGGCSRRRSGGGHPVGDATLRQYGKALRSLQIRITRSGDGTRAGRSETAKTALICCVLFYCFESALGDVPAALNHLDNGLRLMNKVLAFHEGDEDDEEMRSIRDTLGRLDMQATFFDDARAPALALVSRQERERGLNIGPGPGPGPRGAGPATSFAGLADAQKQLIRMSNWLLRFLQENTAYQGQPASCIPAAVLAEKHRLTVEFDLWQQRHGIFAASLPPPPTGQGSADKRSADRAARTLLAQHGVLQMLLSSKVPDRPQVFGEVPNRTAEGLVQLCDDVLRLDVSGPVAEAAATAGPAPKSWTLSSETGVVVPLFLVAMKCADKRVTARAVELLAASKRREGLYDAVAVASLVGQLKGVMNQRRQQSEELGLGSSQEDALEHWVADLLDQAPGGASTTTAMLD</sequence>
<dbReference type="Pfam" id="PF11951">
    <property type="entry name" value="Fungal_trans_2"/>
    <property type="match status" value="1"/>
</dbReference>
<dbReference type="CDD" id="cd00067">
    <property type="entry name" value="GAL4"/>
    <property type="match status" value="1"/>
</dbReference>
<dbReference type="GO" id="GO:0003677">
    <property type="term" value="F:DNA binding"/>
    <property type="evidence" value="ECO:0007669"/>
    <property type="project" value="UniProtKB-KW"/>
</dbReference>
<keyword evidence="9" id="KW-1185">Reference proteome</keyword>
<keyword evidence="3" id="KW-0805">Transcription regulation</keyword>
<evidence type="ECO:0000313" key="8">
    <source>
        <dbReference type="EMBL" id="RNJ54137.1"/>
    </source>
</evidence>
<dbReference type="InterPro" id="IPR021858">
    <property type="entry name" value="Fun_TF"/>
</dbReference>
<dbReference type="EMBL" id="RBVV01000114">
    <property type="protein sequence ID" value="RNJ54137.1"/>
    <property type="molecule type" value="Genomic_DNA"/>
</dbReference>
<dbReference type="RefSeq" id="XP_028492295.1">
    <property type="nucleotide sequence ID" value="XM_028635124.1"/>
</dbReference>
<name>A0A3M9Y0U9_9PEZI</name>
<dbReference type="InterPro" id="IPR036864">
    <property type="entry name" value="Zn2-C6_fun-type_DNA-bd_sf"/>
</dbReference>
<dbReference type="Pfam" id="PF00172">
    <property type="entry name" value="Zn_clus"/>
    <property type="match status" value="1"/>
</dbReference>
<dbReference type="AlphaFoldDB" id="A0A3M9Y0U9"/>
<dbReference type="GO" id="GO:0008270">
    <property type="term" value="F:zinc ion binding"/>
    <property type="evidence" value="ECO:0007669"/>
    <property type="project" value="InterPro"/>
</dbReference>
<keyword evidence="1" id="KW-0479">Metal-binding</keyword>
<feature type="domain" description="Zn(2)-C6 fungal-type" evidence="7">
    <location>
        <begin position="15"/>
        <end position="43"/>
    </location>
</feature>
<evidence type="ECO:0000256" key="6">
    <source>
        <dbReference type="ARBA" id="ARBA00023242"/>
    </source>
</evidence>
<gene>
    <name evidence="8" type="ORF">D7B24_000876</name>
</gene>
<keyword evidence="6" id="KW-0539">Nucleus</keyword>
<evidence type="ECO:0000256" key="4">
    <source>
        <dbReference type="ARBA" id="ARBA00023125"/>
    </source>
</evidence>
<dbReference type="Proteomes" id="UP000267145">
    <property type="component" value="Unassembled WGS sequence"/>
</dbReference>
<keyword evidence="2" id="KW-0862">Zinc</keyword>
<evidence type="ECO:0000259" key="7">
    <source>
        <dbReference type="PROSITE" id="PS50048"/>
    </source>
</evidence>
<dbReference type="GeneID" id="39604565"/>
<evidence type="ECO:0000256" key="2">
    <source>
        <dbReference type="ARBA" id="ARBA00022833"/>
    </source>
</evidence>
<dbReference type="PROSITE" id="PS00463">
    <property type="entry name" value="ZN2_CY6_FUNGAL_1"/>
    <property type="match status" value="1"/>
</dbReference>
<evidence type="ECO:0000313" key="9">
    <source>
        <dbReference type="Proteomes" id="UP000267145"/>
    </source>
</evidence>
<dbReference type="STRING" id="1051616.A0A3M9Y0U9"/>
<dbReference type="PANTHER" id="PTHR36206">
    <property type="entry name" value="ASPERCRYPTIN BIOSYNTHESIS CLUSTER-SPECIFIC TRANSCRIPTION REGULATOR ATNN-RELATED"/>
    <property type="match status" value="1"/>
</dbReference>
<keyword evidence="5" id="KW-0804">Transcription</keyword>
<dbReference type="InterPro" id="IPR001138">
    <property type="entry name" value="Zn2Cys6_DnaBD"/>
</dbReference>
<protein>
    <recommendedName>
        <fullName evidence="7">Zn(2)-C6 fungal-type domain-containing protein</fullName>
    </recommendedName>
</protein>
<reference evidence="8 9" key="1">
    <citation type="submission" date="2018-10" db="EMBL/GenBank/DDBJ databases">
        <title>Genome sequence of Verticillium nonalfalfae VnAa140.</title>
        <authorList>
            <person name="Stajich J.E."/>
            <person name="Kasson M.T."/>
        </authorList>
    </citation>
    <scope>NUCLEOTIDE SEQUENCE [LARGE SCALE GENOMIC DNA]</scope>
    <source>
        <strain evidence="8 9">VnAa140</strain>
    </source>
</reference>
<dbReference type="SUPFAM" id="SSF57701">
    <property type="entry name" value="Zn2/Cys6 DNA-binding domain"/>
    <property type="match status" value="1"/>
</dbReference>
<dbReference type="GO" id="GO:0000981">
    <property type="term" value="F:DNA-binding transcription factor activity, RNA polymerase II-specific"/>
    <property type="evidence" value="ECO:0007669"/>
    <property type="project" value="InterPro"/>
</dbReference>
<dbReference type="PROSITE" id="PS50048">
    <property type="entry name" value="ZN2_CY6_FUNGAL_2"/>
    <property type="match status" value="1"/>
</dbReference>
<proteinExistence type="predicted"/>
<evidence type="ECO:0000256" key="3">
    <source>
        <dbReference type="ARBA" id="ARBA00023015"/>
    </source>
</evidence>
<keyword evidence="4" id="KW-0238">DNA-binding</keyword>
<dbReference type="Gene3D" id="4.10.240.10">
    <property type="entry name" value="Zn(2)-C6 fungal-type DNA-binding domain"/>
    <property type="match status" value="1"/>
</dbReference>
<evidence type="ECO:0000256" key="5">
    <source>
        <dbReference type="ARBA" id="ARBA00023163"/>
    </source>
</evidence>